<dbReference type="OrthoDB" id="6369810at2759"/>
<sequence>MLHHTGLLSIRNKQENTVASRLYEEIKLGWCGLYNDQRTNSGWKWANGDPVGYTNWKPGNPYRYNIMAPVCVYIQEGRWSDAPCRFLFPFVCYTETSEDPSEVVTEKPVVISGNWKQPHKGSEKDLAADGAQDLPQPKRNYVLVNKEKTWSEAQEYCRAQHMDLVSVQHMTENSKVAKLLKVDLAAWIGLFNQHQSEYGWMWTNGEPATFFHWDPFYPMEFTTMAVCVILVNEHWKDVPCDYKFAFICYSGKPRAWLLLGARS</sequence>
<dbReference type="AlphaFoldDB" id="A0A401RI39"/>
<dbReference type="PROSITE" id="PS50041">
    <property type="entry name" value="C_TYPE_LECTIN_2"/>
    <property type="match status" value="2"/>
</dbReference>
<reference evidence="3 4" key="1">
    <citation type="journal article" date="2018" name="Nat. Ecol. Evol.">
        <title>Shark genomes provide insights into elasmobranch evolution and the origin of vertebrates.</title>
        <authorList>
            <person name="Hara Y"/>
            <person name="Yamaguchi K"/>
            <person name="Onimaru K"/>
            <person name="Kadota M"/>
            <person name="Koyanagi M"/>
            <person name="Keeley SD"/>
            <person name="Tatsumi K"/>
            <person name="Tanaka K"/>
            <person name="Motone F"/>
            <person name="Kageyama Y"/>
            <person name="Nozu R"/>
            <person name="Adachi N"/>
            <person name="Nishimura O"/>
            <person name="Nakagawa R"/>
            <person name="Tanegashima C"/>
            <person name="Kiyatake I"/>
            <person name="Matsumoto R"/>
            <person name="Murakumo K"/>
            <person name="Nishida K"/>
            <person name="Terakita A"/>
            <person name="Kuratani S"/>
            <person name="Sato K"/>
            <person name="Hyodo S Kuraku.S."/>
        </authorList>
    </citation>
    <scope>NUCLEOTIDE SEQUENCE [LARGE SCALE GENOMIC DNA]</scope>
</reference>
<dbReference type="STRING" id="137246.A0A401RI39"/>
<dbReference type="Proteomes" id="UP000287033">
    <property type="component" value="Unassembled WGS sequence"/>
</dbReference>
<protein>
    <recommendedName>
        <fullName evidence="2">C-type lectin domain-containing protein</fullName>
    </recommendedName>
</protein>
<comment type="caution">
    <text evidence="3">The sequence shown here is derived from an EMBL/GenBank/DDBJ whole genome shotgun (WGS) entry which is preliminary data.</text>
</comment>
<keyword evidence="1" id="KW-1015">Disulfide bond</keyword>
<dbReference type="InterPro" id="IPR018378">
    <property type="entry name" value="C-type_lectin_CS"/>
</dbReference>
<evidence type="ECO:0000313" key="3">
    <source>
        <dbReference type="EMBL" id="GCC17780.1"/>
    </source>
</evidence>
<organism evidence="3 4">
    <name type="scientific">Chiloscyllium punctatum</name>
    <name type="common">Brownbanded bambooshark</name>
    <name type="synonym">Hemiscyllium punctatum</name>
    <dbReference type="NCBI Taxonomy" id="137246"/>
    <lineage>
        <taxon>Eukaryota</taxon>
        <taxon>Metazoa</taxon>
        <taxon>Chordata</taxon>
        <taxon>Craniata</taxon>
        <taxon>Vertebrata</taxon>
        <taxon>Chondrichthyes</taxon>
        <taxon>Elasmobranchii</taxon>
        <taxon>Galeomorphii</taxon>
        <taxon>Galeoidea</taxon>
        <taxon>Orectolobiformes</taxon>
        <taxon>Hemiscylliidae</taxon>
        <taxon>Chiloscyllium</taxon>
    </lineage>
</organism>
<dbReference type="EMBL" id="BEZZ01004236">
    <property type="protein sequence ID" value="GCC17780.1"/>
    <property type="molecule type" value="Genomic_DNA"/>
</dbReference>
<evidence type="ECO:0000256" key="1">
    <source>
        <dbReference type="ARBA" id="ARBA00023157"/>
    </source>
</evidence>
<dbReference type="InterPro" id="IPR016186">
    <property type="entry name" value="C-type_lectin-like/link_sf"/>
</dbReference>
<evidence type="ECO:0000313" key="4">
    <source>
        <dbReference type="Proteomes" id="UP000287033"/>
    </source>
</evidence>
<gene>
    <name evidence="3" type="ORF">chiPu_0021581</name>
</gene>
<dbReference type="SMART" id="SM00034">
    <property type="entry name" value="CLECT"/>
    <property type="match status" value="2"/>
</dbReference>
<dbReference type="InterPro" id="IPR001304">
    <property type="entry name" value="C-type_lectin-like"/>
</dbReference>
<dbReference type="OMA" id="YRYNIMA"/>
<feature type="domain" description="C-type lectin" evidence="2">
    <location>
        <begin position="1"/>
        <end position="93"/>
    </location>
</feature>
<dbReference type="Gene3D" id="3.10.100.10">
    <property type="entry name" value="Mannose-Binding Protein A, subunit A"/>
    <property type="match status" value="2"/>
</dbReference>
<dbReference type="InterPro" id="IPR016187">
    <property type="entry name" value="CTDL_fold"/>
</dbReference>
<accession>A0A401RI39</accession>
<dbReference type="Pfam" id="PF00059">
    <property type="entry name" value="Lectin_C"/>
    <property type="match status" value="2"/>
</dbReference>
<dbReference type="PROSITE" id="PS00615">
    <property type="entry name" value="C_TYPE_LECTIN_1"/>
    <property type="match status" value="2"/>
</dbReference>
<keyword evidence="4" id="KW-1185">Reference proteome</keyword>
<feature type="domain" description="C-type lectin" evidence="2">
    <location>
        <begin position="136"/>
        <end position="249"/>
    </location>
</feature>
<proteinExistence type="predicted"/>
<dbReference type="PANTHER" id="PTHR45784:SF3">
    <property type="entry name" value="C-TYPE LECTIN DOMAIN FAMILY 4 MEMBER K-LIKE-RELATED"/>
    <property type="match status" value="1"/>
</dbReference>
<dbReference type="PANTHER" id="PTHR45784">
    <property type="entry name" value="C-TYPE LECTIN DOMAIN FAMILY 20 MEMBER A-RELATED"/>
    <property type="match status" value="1"/>
</dbReference>
<evidence type="ECO:0000259" key="2">
    <source>
        <dbReference type="PROSITE" id="PS50041"/>
    </source>
</evidence>
<dbReference type="SUPFAM" id="SSF56436">
    <property type="entry name" value="C-type lectin-like"/>
    <property type="match status" value="2"/>
</dbReference>
<name>A0A401RI39_CHIPU</name>